<gene>
    <name evidence="2" type="ORF">EV138_3946</name>
</gene>
<dbReference type="RefSeq" id="WP_133980279.1">
    <property type="nucleotide sequence ID" value="NZ_SOCE01000001.1"/>
</dbReference>
<organism evidence="2 3">
    <name type="scientific">Kribbella voronezhensis</name>
    <dbReference type="NCBI Taxonomy" id="2512212"/>
    <lineage>
        <taxon>Bacteria</taxon>
        <taxon>Bacillati</taxon>
        <taxon>Actinomycetota</taxon>
        <taxon>Actinomycetes</taxon>
        <taxon>Propionibacteriales</taxon>
        <taxon>Kribbellaceae</taxon>
        <taxon>Kribbella</taxon>
    </lineage>
</organism>
<dbReference type="Proteomes" id="UP000295151">
    <property type="component" value="Unassembled WGS sequence"/>
</dbReference>
<proteinExistence type="predicted"/>
<reference evidence="2 3" key="1">
    <citation type="submission" date="2019-03" db="EMBL/GenBank/DDBJ databases">
        <title>Genomic Encyclopedia of Type Strains, Phase III (KMG-III): the genomes of soil and plant-associated and newly described type strains.</title>
        <authorList>
            <person name="Whitman W."/>
        </authorList>
    </citation>
    <scope>NUCLEOTIDE SEQUENCE [LARGE SCALE GENOMIC DNA]</scope>
    <source>
        <strain evidence="2 3">VKM Ac-2575</strain>
    </source>
</reference>
<evidence type="ECO:0000313" key="3">
    <source>
        <dbReference type="Proteomes" id="UP000295151"/>
    </source>
</evidence>
<dbReference type="EMBL" id="SOCE01000001">
    <property type="protein sequence ID" value="TDU90360.1"/>
    <property type="molecule type" value="Genomic_DNA"/>
</dbReference>
<dbReference type="OrthoDB" id="3817902at2"/>
<protein>
    <submittedName>
        <fullName evidence="2">Uncharacterized protein</fullName>
    </submittedName>
</protein>
<feature type="compositionally biased region" description="Low complexity" evidence="1">
    <location>
        <begin position="49"/>
        <end position="68"/>
    </location>
</feature>
<evidence type="ECO:0000313" key="2">
    <source>
        <dbReference type="EMBL" id="TDU90360.1"/>
    </source>
</evidence>
<accession>A0A4R7TDZ3</accession>
<sequence>MAGRGIGRALLGSGLLAATVLGGAGGYGLGLLTSAASEPSGRAVPLGAVTPTDSTPTPAPTTTPTVPVKPRKTPTPDNSAPLRADDLSYQTREFDTEGVVRSRVTVKVPRNWWMTQPDPKREARFTDPTAKRWVRIESGFSLTRPPAASMEIRIGVLKTQVPADQILTIISQKVDPSGRTATLSYSYLPAGATTLRYVFVRWAALDASGKVAVEMSSTGLPQDADALLDVLDHATDSVTRKDSPL</sequence>
<keyword evidence="3" id="KW-1185">Reference proteome</keyword>
<feature type="region of interest" description="Disordered" evidence="1">
    <location>
        <begin position="37"/>
        <end position="83"/>
    </location>
</feature>
<comment type="caution">
    <text evidence="2">The sequence shown here is derived from an EMBL/GenBank/DDBJ whole genome shotgun (WGS) entry which is preliminary data.</text>
</comment>
<dbReference type="AlphaFoldDB" id="A0A4R7TDZ3"/>
<name>A0A4R7TDZ3_9ACTN</name>
<evidence type="ECO:0000256" key="1">
    <source>
        <dbReference type="SAM" id="MobiDB-lite"/>
    </source>
</evidence>